<dbReference type="EMBL" id="CP025003">
    <property type="protein sequence ID" value="ATZ93041.1"/>
    <property type="molecule type" value="Genomic_DNA"/>
</dbReference>
<sequence>MTHGISELQTVCGTSISPTLHLIMNITPKAILLVTALLRLSFADGWHCTDLTGIRLNAILMNH</sequence>
<keyword evidence="2" id="KW-1185">Reference proteome</keyword>
<dbReference type="KEGG" id="dfn:CVE23_03050"/>
<name>A0A2K8QHU7_9GAMM</name>
<proteinExistence type="predicted"/>
<organism evidence="1 2">
    <name type="scientific">Dickeya fangzhongdai</name>
    <dbReference type="NCBI Taxonomy" id="1778540"/>
    <lineage>
        <taxon>Bacteria</taxon>
        <taxon>Pseudomonadati</taxon>
        <taxon>Pseudomonadota</taxon>
        <taxon>Gammaproteobacteria</taxon>
        <taxon>Enterobacterales</taxon>
        <taxon>Pectobacteriaceae</taxon>
        <taxon>Dickeya</taxon>
    </lineage>
</organism>
<protein>
    <submittedName>
        <fullName evidence="1">Uncharacterized protein</fullName>
    </submittedName>
</protein>
<dbReference type="Proteomes" id="UP000231901">
    <property type="component" value="Chromosome"/>
</dbReference>
<evidence type="ECO:0000313" key="1">
    <source>
        <dbReference type="EMBL" id="ATZ93041.1"/>
    </source>
</evidence>
<gene>
    <name evidence="1" type="ORF">CVE23_03050</name>
</gene>
<dbReference type="AlphaFoldDB" id="A0A2K8QHU7"/>
<reference evidence="2" key="1">
    <citation type="journal article" date="2018" name="Genome Announc.">
        <title>Complete genome sequence of a Dickeya fangzhongdai type strain causing bleeding canker of pear tree trunks.</title>
        <authorList>
            <person name="Zhao Y."/>
            <person name="Tian Y."/>
            <person name="Li X."/>
            <person name="Hu B."/>
        </authorList>
    </citation>
    <scope>NUCLEOTIDE SEQUENCE [LARGE SCALE GENOMIC DNA]</scope>
    <source>
        <strain evidence="2">DSM 101947</strain>
    </source>
</reference>
<evidence type="ECO:0000313" key="2">
    <source>
        <dbReference type="Proteomes" id="UP000231901"/>
    </source>
</evidence>
<accession>A0A2K8QHU7</accession>